<evidence type="ECO:0000313" key="6">
    <source>
        <dbReference type="EMBL" id="KAG8552812.1"/>
    </source>
</evidence>
<dbReference type="InterPro" id="IPR003599">
    <property type="entry name" value="Ig_sub"/>
</dbReference>
<keyword evidence="3" id="KW-0812">Transmembrane</keyword>
<dbReference type="InterPro" id="IPR013106">
    <property type="entry name" value="Ig_V-set"/>
</dbReference>
<evidence type="ECO:0000256" key="2">
    <source>
        <dbReference type="ARBA" id="ARBA00023180"/>
    </source>
</evidence>
<proteinExistence type="predicted"/>
<evidence type="ECO:0000256" key="4">
    <source>
        <dbReference type="SAM" id="SignalP"/>
    </source>
</evidence>
<dbReference type="Pfam" id="PF07686">
    <property type="entry name" value="V-set"/>
    <property type="match status" value="1"/>
</dbReference>
<feature type="chain" id="PRO_5043451120" description="Ig-like domain-containing protein" evidence="4">
    <location>
        <begin position="25"/>
        <end position="175"/>
    </location>
</feature>
<dbReference type="InterPro" id="IPR007110">
    <property type="entry name" value="Ig-like_dom"/>
</dbReference>
<dbReference type="PANTHER" id="PTHR19971">
    <property type="entry name" value="SIGNAL-REGULATORY PROTEIN BETA"/>
    <property type="match status" value="1"/>
</dbReference>
<evidence type="ECO:0000313" key="7">
    <source>
        <dbReference type="Proteomes" id="UP000824782"/>
    </source>
</evidence>
<reference evidence="6" key="1">
    <citation type="thesis" date="2020" institute="ProQuest LLC" country="789 East Eisenhower Parkway, Ann Arbor, MI, USA">
        <title>Comparative Genomics and Chromosome Evolution.</title>
        <authorList>
            <person name="Mudd A.B."/>
        </authorList>
    </citation>
    <scope>NUCLEOTIDE SEQUENCE</scope>
    <source>
        <strain evidence="6">237g6f4</strain>
        <tissue evidence="6">Blood</tissue>
    </source>
</reference>
<dbReference type="SMART" id="SM00409">
    <property type="entry name" value="IG"/>
    <property type="match status" value="1"/>
</dbReference>
<dbReference type="InterPro" id="IPR036179">
    <property type="entry name" value="Ig-like_dom_sf"/>
</dbReference>
<dbReference type="InterPro" id="IPR051755">
    <property type="entry name" value="Ig-like_CS_Receptor"/>
</dbReference>
<keyword evidence="3" id="KW-0472">Membrane</keyword>
<accession>A0AAV6ZZ82</accession>
<dbReference type="Gene3D" id="2.60.40.10">
    <property type="entry name" value="Immunoglobulins"/>
    <property type="match status" value="1"/>
</dbReference>
<dbReference type="Proteomes" id="UP000824782">
    <property type="component" value="Unassembled WGS sequence"/>
</dbReference>
<keyword evidence="7" id="KW-1185">Reference proteome</keyword>
<comment type="caution">
    <text evidence="6">The sequence shown here is derived from an EMBL/GenBank/DDBJ whole genome shotgun (WGS) entry which is preliminary data.</text>
</comment>
<protein>
    <recommendedName>
        <fullName evidence="5">Ig-like domain-containing protein</fullName>
    </recommendedName>
</protein>
<feature type="signal peptide" evidence="4">
    <location>
        <begin position="1"/>
        <end position="24"/>
    </location>
</feature>
<dbReference type="SMART" id="SM00408">
    <property type="entry name" value="IGc2"/>
    <property type="match status" value="1"/>
</dbReference>
<name>A0AAV6ZZ82_ENGPU</name>
<organism evidence="6 7">
    <name type="scientific">Engystomops pustulosus</name>
    <name type="common">Tungara frog</name>
    <name type="synonym">Physalaemus pustulosus</name>
    <dbReference type="NCBI Taxonomy" id="76066"/>
    <lineage>
        <taxon>Eukaryota</taxon>
        <taxon>Metazoa</taxon>
        <taxon>Chordata</taxon>
        <taxon>Craniata</taxon>
        <taxon>Vertebrata</taxon>
        <taxon>Euteleostomi</taxon>
        <taxon>Amphibia</taxon>
        <taxon>Batrachia</taxon>
        <taxon>Anura</taxon>
        <taxon>Neobatrachia</taxon>
        <taxon>Hyloidea</taxon>
        <taxon>Leptodactylidae</taxon>
        <taxon>Leiuperinae</taxon>
        <taxon>Engystomops</taxon>
    </lineage>
</organism>
<keyword evidence="2" id="KW-0325">Glycoprotein</keyword>
<feature type="domain" description="Ig-like" evidence="5">
    <location>
        <begin position="26"/>
        <end position="136"/>
    </location>
</feature>
<dbReference type="InterPro" id="IPR003598">
    <property type="entry name" value="Ig_sub2"/>
</dbReference>
<evidence type="ECO:0000259" key="5">
    <source>
        <dbReference type="PROSITE" id="PS50835"/>
    </source>
</evidence>
<keyword evidence="1" id="KW-1015">Disulfide bond</keyword>
<evidence type="ECO:0000256" key="1">
    <source>
        <dbReference type="ARBA" id="ARBA00023157"/>
    </source>
</evidence>
<feature type="transmembrane region" description="Helical" evidence="3">
    <location>
        <begin position="147"/>
        <end position="171"/>
    </location>
</feature>
<evidence type="ECO:0000256" key="3">
    <source>
        <dbReference type="SAM" id="Phobius"/>
    </source>
</evidence>
<dbReference type="AlphaFoldDB" id="A0AAV6ZZ82"/>
<dbReference type="SUPFAM" id="SSF48726">
    <property type="entry name" value="Immunoglobulin"/>
    <property type="match status" value="1"/>
</dbReference>
<sequence>MESSSLLKILLVAHHIFFRTAVYGQTQLVVTQPEMVQAQAGDSVNIPCSFTSSSPTYTVTWTVGALLLQDHPCFQHRVKVSTPDHNQTPNKVHSYESQTTVTVLNLTENDSGIFFCHVKTGDRETGTGPGTTLVVNHRSLPAESINMLLVVMEIIRIICLVILIVLLGLAVKKSC</sequence>
<keyword evidence="4" id="KW-0732">Signal</keyword>
<dbReference type="InterPro" id="IPR013783">
    <property type="entry name" value="Ig-like_fold"/>
</dbReference>
<dbReference type="EMBL" id="WNYA01000010">
    <property type="protein sequence ID" value="KAG8552812.1"/>
    <property type="molecule type" value="Genomic_DNA"/>
</dbReference>
<keyword evidence="3" id="KW-1133">Transmembrane helix</keyword>
<dbReference type="PROSITE" id="PS50835">
    <property type="entry name" value="IG_LIKE"/>
    <property type="match status" value="1"/>
</dbReference>
<gene>
    <name evidence="6" type="ORF">GDO81_003084</name>
</gene>